<evidence type="ECO:0000313" key="3">
    <source>
        <dbReference type="EMBL" id="STY24639.1"/>
    </source>
</evidence>
<keyword evidence="4" id="KW-1185">Reference proteome</keyword>
<gene>
    <name evidence="2" type="ORF">Lstg_0692</name>
    <name evidence="3" type="ORF">NCTC11991_03269</name>
</gene>
<dbReference type="RefSeq" id="WP_058476280.1">
    <property type="nucleotide sequence ID" value="NZ_CAAAIO010000004.1"/>
</dbReference>
<dbReference type="OrthoDB" id="9998801at2"/>
<name>A0A378LFU3_9GAMM</name>
<organism evidence="3 5">
    <name type="scientific">Legionella steigerwaltii</name>
    <dbReference type="NCBI Taxonomy" id="460"/>
    <lineage>
        <taxon>Bacteria</taxon>
        <taxon>Pseudomonadati</taxon>
        <taxon>Pseudomonadota</taxon>
        <taxon>Gammaproteobacteria</taxon>
        <taxon>Legionellales</taxon>
        <taxon>Legionellaceae</taxon>
        <taxon>Legionella</taxon>
    </lineage>
</organism>
<reference evidence="3 5" key="2">
    <citation type="submission" date="2018-06" db="EMBL/GenBank/DDBJ databases">
        <authorList>
            <consortium name="Pathogen Informatics"/>
            <person name="Doyle S."/>
        </authorList>
    </citation>
    <scope>NUCLEOTIDE SEQUENCE [LARGE SCALE GENOMIC DNA]</scope>
    <source>
        <strain evidence="3 5">NCTC11991</strain>
    </source>
</reference>
<dbReference type="Proteomes" id="UP000054820">
    <property type="component" value="Unassembled WGS sequence"/>
</dbReference>
<dbReference type="STRING" id="460.Lstg_0692"/>
<accession>A0A378LFU3</accession>
<sequence length="104" mass="10859">MADIAEGVVKQIADDSLDIVNDGLNMIQNQNNDQSTDDQNMDMDEPSSSDTNLMQVASGMLSDGIDGVLQNVSGGGQSSSPVDDVVNDVEDGVNMGMSFMGGNK</sequence>
<dbReference type="EMBL" id="LNYZ01000005">
    <property type="protein sequence ID" value="KTD79476.1"/>
    <property type="molecule type" value="Genomic_DNA"/>
</dbReference>
<dbReference type="EMBL" id="UGOY01000001">
    <property type="protein sequence ID" value="STY24639.1"/>
    <property type="molecule type" value="Genomic_DNA"/>
</dbReference>
<evidence type="ECO:0000256" key="1">
    <source>
        <dbReference type="SAM" id="MobiDB-lite"/>
    </source>
</evidence>
<proteinExistence type="predicted"/>
<evidence type="ECO:0000313" key="4">
    <source>
        <dbReference type="Proteomes" id="UP000054820"/>
    </source>
</evidence>
<evidence type="ECO:0000313" key="5">
    <source>
        <dbReference type="Proteomes" id="UP000255110"/>
    </source>
</evidence>
<protein>
    <submittedName>
        <fullName evidence="3">Uncharacterized protein</fullName>
    </submittedName>
</protein>
<dbReference type="AlphaFoldDB" id="A0A378LFU3"/>
<evidence type="ECO:0000313" key="2">
    <source>
        <dbReference type="EMBL" id="KTD79476.1"/>
    </source>
</evidence>
<dbReference type="Proteomes" id="UP000255110">
    <property type="component" value="Unassembled WGS sequence"/>
</dbReference>
<feature type="region of interest" description="Disordered" evidence="1">
    <location>
        <begin position="27"/>
        <end position="51"/>
    </location>
</feature>
<feature type="compositionally biased region" description="Acidic residues" evidence="1">
    <location>
        <begin position="35"/>
        <end position="47"/>
    </location>
</feature>
<reference evidence="2 4" key="1">
    <citation type="submission" date="2015-11" db="EMBL/GenBank/DDBJ databases">
        <title>Genomic analysis of 38 Legionella species identifies large and diverse effector repertoires.</title>
        <authorList>
            <person name="Burstein D."/>
            <person name="Amaro F."/>
            <person name="Zusman T."/>
            <person name="Lifshitz Z."/>
            <person name="Cohen O."/>
            <person name="Gilbert J.A."/>
            <person name="Pupko T."/>
            <person name="Shuman H.A."/>
            <person name="Segal G."/>
        </authorList>
    </citation>
    <scope>NUCLEOTIDE SEQUENCE [LARGE SCALE GENOMIC DNA]</scope>
    <source>
        <strain evidence="2 4">SC-18-C9</strain>
    </source>
</reference>